<dbReference type="AlphaFoldDB" id="A8MGA2"/>
<dbReference type="InterPro" id="IPR010359">
    <property type="entry name" value="IrrE_HExxH"/>
</dbReference>
<dbReference type="Pfam" id="PF06114">
    <property type="entry name" value="Peptidase_M78"/>
    <property type="match status" value="1"/>
</dbReference>
<dbReference type="Gene3D" id="1.10.10.2910">
    <property type="match status" value="1"/>
</dbReference>
<sequence length="165" mass="19010">MVWIDEIIDEIITGIKDIHCTDNIYELYNALEIIIRYLDKDNILLQGNDALYNRCYFDQEVVFIRNDLDHGYEKFILAHELGHALLHTSLKTSPFNPLMNINKLEKQANYFAVKILNVDLDSIALEGFTIDQIASTLELPVAYVTTVREIETEYMMGFEGRCNGA</sequence>
<organism evidence="2 3">
    <name type="scientific">Alkaliphilus oremlandii (strain OhILAs)</name>
    <name type="common">Clostridium oremlandii (strain OhILAs)</name>
    <dbReference type="NCBI Taxonomy" id="350688"/>
    <lineage>
        <taxon>Bacteria</taxon>
        <taxon>Bacillati</taxon>
        <taxon>Bacillota</taxon>
        <taxon>Clostridia</taxon>
        <taxon>Peptostreptococcales</taxon>
        <taxon>Natronincolaceae</taxon>
        <taxon>Alkaliphilus</taxon>
    </lineage>
</organism>
<accession>A8MGA2</accession>
<evidence type="ECO:0000259" key="1">
    <source>
        <dbReference type="Pfam" id="PF06114"/>
    </source>
</evidence>
<name>A8MGA2_ALKOO</name>
<proteinExistence type="predicted"/>
<dbReference type="eggNOG" id="COG2856">
    <property type="taxonomic scope" value="Bacteria"/>
</dbReference>
<gene>
    <name evidence="2" type="ordered locus">Clos_1285</name>
</gene>
<reference evidence="3" key="1">
    <citation type="submission" date="2007-10" db="EMBL/GenBank/DDBJ databases">
        <title>Complete genome of Alkaliphilus oremlandii OhILAs.</title>
        <authorList>
            <person name="Copeland A."/>
            <person name="Lucas S."/>
            <person name="Lapidus A."/>
            <person name="Barry K."/>
            <person name="Detter J.C."/>
            <person name="Glavina del Rio T."/>
            <person name="Hammon N."/>
            <person name="Israni S."/>
            <person name="Dalin E."/>
            <person name="Tice H."/>
            <person name="Pitluck S."/>
            <person name="Chain P."/>
            <person name="Malfatti S."/>
            <person name="Shin M."/>
            <person name="Vergez L."/>
            <person name="Schmutz J."/>
            <person name="Larimer F."/>
            <person name="Land M."/>
            <person name="Hauser L."/>
            <person name="Kyrpides N."/>
            <person name="Mikhailova N."/>
            <person name="Stolz J.F."/>
            <person name="Dawson A."/>
            <person name="Fisher E."/>
            <person name="Crable B."/>
            <person name="Perera E."/>
            <person name="Lisak J."/>
            <person name="Ranganathan M."/>
            <person name="Basu P."/>
            <person name="Richardson P."/>
        </authorList>
    </citation>
    <scope>NUCLEOTIDE SEQUENCE [LARGE SCALE GENOMIC DNA]</scope>
    <source>
        <strain evidence="3">OhILAs</strain>
    </source>
</reference>
<dbReference type="RefSeq" id="WP_012159142.1">
    <property type="nucleotide sequence ID" value="NC_009922.1"/>
</dbReference>
<dbReference type="OrthoDB" id="9816277at2"/>
<protein>
    <recommendedName>
        <fullName evidence="1">IrrE N-terminal-like domain-containing protein</fullName>
    </recommendedName>
</protein>
<feature type="domain" description="IrrE N-terminal-like" evidence="1">
    <location>
        <begin position="50"/>
        <end position="116"/>
    </location>
</feature>
<dbReference type="STRING" id="350688.Clos_1285"/>
<dbReference type="EMBL" id="CP000853">
    <property type="protein sequence ID" value="ABW18830.1"/>
    <property type="molecule type" value="Genomic_DNA"/>
</dbReference>
<evidence type="ECO:0000313" key="3">
    <source>
        <dbReference type="Proteomes" id="UP000000269"/>
    </source>
</evidence>
<dbReference type="Proteomes" id="UP000000269">
    <property type="component" value="Chromosome"/>
</dbReference>
<dbReference type="HOGENOM" id="CLU_122894_1_2_9"/>
<evidence type="ECO:0000313" key="2">
    <source>
        <dbReference type="EMBL" id="ABW18830.1"/>
    </source>
</evidence>
<dbReference type="KEGG" id="aoe:Clos_1285"/>
<keyword evidence="3" id="KW-1185">Reference proteome</keyword>